<dbReference type="CDD" id="cd02440">
    <property type="entry name" value="AdoMet_MTases"/>
    <property type="match status" value="1"/>
</dbReference>
<dbReference type="SUPFAM" id="SSF53335">
    <property type="entry name" value="S-adenosyl-L-methionine-dependent methyltransferases"/>
    <property type="match status" value="1"/>
</dbReference>
<dbReference type="PANTHER" id="PTHR43861">
    <property type="entry name" value="TRANS-ACONITATE 2-METHYLTRANSFERASE-RELATED"/>
    <property type="match status" value="1"/>
</dbReference>
<gene>
    <name evidence="1" type="ORF">UFOPK3554_01329</name>
</gene>
<accession>A0A6J7XVP7</accession>
<sequence>MHGGAESAVPIDHWLRETARDDSRRFESFREQIVNKRVLDFGCGAGGFLLRAREVAESVAGVELEKRLTPHFKTNALSVFADIDHFPLERKFDVITAFHVIEHLPDPRNMLEKLKEHLGPNGKIIVEVPSSDDALLTLYENDPFSRFTYWSCHLFLFNAHTLSLLAKQAGLRVSYIKHVQRYPISNHLYWLSRGNPGGHDHWAFLDSPEMDAAYANTLARIGKTDTLIACLAH</sequence>
<protein>
    <submittedName>
        <fullName evidence="1">Unannotated protein</fullName>
    </submittedName>
</protein>
<dbReference type="InterPro" id="IPR029063">
    <property type="entry name" value="SAM-dependent_MTases_sf"/>
</dbReference>
<dbReference type="Pfam" id="PF13489">
    <property type="entry name" value="Methyltransf_23"/>
    <property type="match status" value="1"/>
</dbReference>
<reference evidence="1" key="1">
    <citation type="submission" date="2020-05" db="EMBL/GenBank/DDBJ databases">
        <authorList>
            <person name="Chiriac C."/>
            <person name="Salcher M."/>
            <person name="Ghai R."/>
            <person name="Kavagutti S V."/>
        </authorList>
    </citation>
    <scope>NUCLEOTIDE SEQUENCE</scope>
</reference>
<dbReference type="EMBL" id="CAFBSG010000037">
    <property type="protein sequence ID" value="CAB5241263.1"/>
    <property type="molecule type" value="Genomic_DNA"/>
</dbReference>
<proteinExistence type="predicted"/>
<evidence type="ECO:0000313" key="1">
    <source>
        <dbReference type="EMBL" id="CAB5241263.1"/>
    </source>
</evidence>
<organism evidence="1">
    <name type="scientific">freshwater metagenome</name>
    <dbReference type="NCBI Taxonomy" id="449393"/>
    <lineage>
        <taxon>unclassified sequences</taxon>
        <taxon>metagenomes</taxon>
        <taxon>ecological metagenomes</taxon>
    </lineage>
</organism>
<dbReference type="AlphaFoldDB" id="A0A6J7XVP7"/>
<dbReference type="Gene3D" id="3.40.50.150">
    <property type="entry name" value="Vaccinia Virus protein VP39"/>
    <property type="match status" value="1"/>
</dbReference>
<name>A0A6J7XVP7_9ZZZZ</name>